<keyword evidence="4" id="KW-0597">Phosphoprotein</keyword>
<dbReference type="PROSITE" id="PS50011">
    <property type="entry name" value="PROTEIN_KINASE_DOM"/>
    <property type="match status" value="1"/>
</dbReference>
<feature type="region of interest" description="Disordered" evidence="16">
    <location>
        <begin position="361"/>
        <end position="385"/>
    </location>
</feature>
<feature type="region of interest" description="Disordered" evidence="16">
    <location>
        <begin position="1"/>
        <end position="79"/>
    </location>
</feature>
<evidence type="ECO:0000256" key="7">
    <source>
        <dbReference type="ARBA" id="ARBA00022741"/>
    </source>
</evidence>
<feature type="domain" description="Protein kinase" evidence="17">
    <location>
        <begin position="88"/>
        <end position="346"/>
    </location>
</feature>
<evidence type="ECO:0000256" key="1">
    <source>
        <dbReference type="ARBA" id="ARBA00001946"/>
    </source>
</evidence>
<sequence>MSASSKQEKDHEETDEGEANDTCDNHGSGSESEEIDTSNNYCTGPHTDDGNAKEKQPVERGSQPIDLPQSPQEEPPDDTSMVLAHYGYILGDSLGKGSYAVVKVAFSKKLKRQVAIKIIIKKKAPQDYITKFLPREIAVMKKLKHPNIIGLYEAIETSSRIYLVIDMADGGDLLDYIKTNGPVCENEARTFFRQLIGASEYLHNLDVVHRDLKCENILLDRNKNILLTDFGFARTVPIDYDTGKRSLSLTFCGSYAYAPPEILRGVAYDGTRSDVWSLGVVLFTMLCAKLPYDDSNLKVLMEQVSKTVVFPKKRKISEEARHLILKMLCEEKERIDIPGIKEHPWYLGKKMNVELKGDKDKEDLGKDISHDSGLGSEPVLGNEGR</sequence>
<feature type="binding site" evidence="14">
    <location>
        <position position="122"/>
    </location>
    <ligand>
        <name>ATP</name>
        <dbReference type="ChEBI" id="CHEBI:30616"/>
    </ligand>
</feature>
<evidence type="ECO:0000256" key="10">
    <source>
        <dbReference type="ARBA" id="ARBA00022840"/>
    </source>
</evidence>
<dbReference type="GO" id="GO:0007283">
    <property type="term" value="P:spermatogenesis"/>
    <property type="evidence" value="ECO:0007669"/>
    <property type="project" value="UniProtKB-KW"/>
</dbReference>
<keyword evidence="9" id="KW-0221">Differentiation</keyword>
<keyword evidence="11" id="KW-0460">Magnesium</keyword>
<feature type="compositionally biased region" description="Basic and acidic residues" evidence="16">
    <location>
        <begin position="1"/>
        <end position="12"/>
    </location>
</feature>
<evidence type="ECO:0000313" key="18">
    <source>
        <dbReference type="EMBL" id="CAH3119775.1"/>
    </source>
</evidence>
<evidence type="ECO:0000256" key="16">
    <source>
        <dbReference type="SAM" id="MobiDB-lite"/>
    </source>
</evidence>
<comment type="similarity">
    <text evidence="15">Belongs to the protein kinase superfamily.</text>
</comment>
<keyword evidence="10 14" id="KW-0067">ATP-binding</keyword>
<evidence type="ECO:0000256" key="11">
    <source>
        <dbReference type="ARBA" id="ARBA00022842"/>
    </source>
</evidence>
<dbReference type="PROSITE" id="PS00108">
    <property type="entry name" value="PROTEIN_KINASE_ST"/>
    <property type="match status" value="1"/>
</dbReference>
<dbReference type="GO" id="GO:0035556">
    <property type="term" value="P:intracellular signal transduction"/>
    <property type="evidence" value="ECO:0007669"/>
    <property type="project" value="TreeGrafter"/>
</dbReference>
<name>A0AAU9WN19_9CNID</name>
<organism evidence="18 19">
    <name type="scientific">Pocillopora meandrina</name>
    <dbReference type="NCBI Taxonomy" id="46732"/>
    <lineage>
        <taxon>Eukaryota</taxon>
        <taxon>Metazoa</taxon>
        <taxon>Cnidaria</taxon>
        <taxon>Anthozoa</taxon>
        <taxon>Hexacorallia</taxon>
        <taxon>Scleractinia</taxon>
        <taxon>Astrocoeniina</taxon>
        <taxon>Pocilloporidae</taxon>
        <taxon>Pocillopora</taxon>
    </lineage>
</organism>
<feature type="compositionally biased region" description="Basic and acidic residues" evidence="16">
    <location>
        <begin position="46"/>
        <end position="58"/>
    </location>
</feature>
<evidence type="ECO:0000256" key="15">
    <source>
        <dbReference type="RuleBase" id="RU000304"/>
    </source>
</evidence>
<dbReference type="PANTHER" id="PTHR24346:SF102">
    <property type="entry name" value="TESTIS-SPECIFIC SERINE_THREONINE-PROTEIN KINASE 1"/>
    <property type="match status" value="1"/>
</dbReference>
<gene>
    <name evidence="18" type="ORF">PMEA_00008474</name>
</gene>
<feature type="compositionally biased region" description="Basic and acidic residues" evidence="16">
    <location>
        <begin position="361"/>
        <end position="370"/>
    </location>
</feature>
<dbReference type="InterPro" id="IPR008271">
    <property type="entry name" value="Ser/Thr_kinase_AS"/>
</dbReference>
<keyword evidence="3 15" id="KW-0723">Serine/threonine-protein kinase</keyword>
<dbReference type="GO" id="GO:0005737">
    <property type="term" value="C:cytoplasm"/>
    <property type="evidence" value="ECO:0007669"/>
    <property type="project" value="TreeGrafter"/>
</dbReference>
<dbReference type="PANTHER" id="PTHR24346">
    <property type="entry name" value="MAP/MICROTUBULE AFFINITY-REGULATING KINASE"/>
    <property type="match status" value="1"/>
</dbReference>
<evidence type="ECO:0000256" key="6">
    <source>
        <dbReference type="ARBA" id="ARBA00022723"/>
    </source>
</evidence>
<dbReference type="FunFam" id="3.30.200.20:FF:000042">
    <property type="entry name" value="Aurora kinase A"/>
    <property type="match status" value="1"/>
</dbReference>
<dbReference type="SMART" id="SM00220">
    <property type="entry name" value="S_TKc"/>
    <property type="match status" value="1"/>
</dbReference>
<keyword evidence="7 14" id="KW-0547">Nucleotide-binding</keyword>
<dbReference type="Gene3D" id="1.10.510.10">
    <property type="entry name" value="Transferase(Phosphotransferase) domain 1"/>
    <property type="match status" value="1"/>
</dbReference>
<protein>
    <recommendedName>
        <fullName evidence="17">Protein kinase domain-containing protein</fullName>
    </recommendedName>
</protein>
<dbReference type="InterPro" id="IPR017441">
    <property type="entry name" value="Protein_kinase_ATP_BS"/>
</dbReference>
<keyword evidence="2" id="KW-0217">Developmental protein</keyword>
<evidence type="ECO:0000259" key="17">
    <source>
        <dbReference type="PROSITE" id="PS50011"/>
    </source>
</evidence>
<evidence type="ECO:0000313" key="19">
    <source>
        <dbReference type="Proteomes" id="UP001159428"/>
    </source>
</evidence>
<dbReference type="GO" id="GO:0050321">
    <property type="term" value="F:tau-protein kinase activity"/>
    <property type="evidence" value="ECO:0007669"/>
    <property type="project" value="TreeGrafter"/>
</dbReference>
<evidence type="ECO:0000256" key="5">
    <source>
        <dbReference type="ARBA" id="ARBA00022679"/>
    </source>
</evidence>
<dbReference type="EMBL" id="CALNXJ010000017">
    <property type="protein sequence ID" value="CAH3119775.1"/>
    <property type="molecule type" value="Genomic_DNA"/>
</dbReference>
<dbReference type="GO" id="GO:0000287">
    <property type="term" value="F:magnesium ion binding"/>
    <property type="evidence" value="ECO:0007669"/>
    <property type="project" value="UniProtKB-ARBA"/>
</dbReference>
<evidence type="ECO:0000256" key="14">
    <source>
        <dbReference type="PROSITE-ProRule" id="PRU10141"/>
    </source>
</evidence>
<accession>A0AAU9WN19</accession>
<evidence type="ECO:0000256" key="8">
    <source>
        <dbReference type="ARBA" id="ARBA00022777"/>
    </source>
</evidence>
<dbReference type="SUPFAM" id="SSF56112">
    <property type="entry name" value="Protein kinase-like (PK-like)"/>
    <property type="match status" value="1"/>
</dbReference>
<evidence type="ECO:0000256" key="13">
    <source>
        <dbReference type="ARBA" id="ARBA00022871"/>
    </source>
</evidence>
<keyword evidence="13" id="KW-0744">Spermatogenesis</keyword>
<dbReference type="Proteomes" id="UP001159428">
    <property type="component" value="Unassembled WGS sequence"/>
</dbReference>
<evidence type="ECO:0000256" key="4">
    <source>
        <dbReference type="ARBA" id="ARBA00022553"/>
    </source>
</evidence>
<keyword evidence="19" id="KW-1185">Reference proteome</keyword>
<keyword evidence="5" id="KW-0808">Transferase</keyword>
<keyword evidence="12" id="KW-0832">Ubl conjugation</keyword>
<dbReference type="Pfam" id="PF00069">
    <property type="entry name" value="Pkinase"/>
    <property type="match status" value="1"/>
</dbReference>
<dbReference type="PROSITE" id="PS00107">
    <property type="entry name" value="PROTEIN_KINASE_ATP"/>
    <property type="match status" value="1"/>
</dbReference>
<keyword evidence="8" id="KW-0418">Kinase</keyword>
<dbReference type="GO" id="GO:0030154">
    <property type="term" value="P:cell differentiation"/>
    <property type="evidence" value="ECO:0007669"/>
    <property type="project" value="UniProtKB-KW"/>
</dbReference>
<evidence type="ECO:0000256" key="2">
    <source>
        <dbReference type="ARBA" id="ARBA00022473"/>
    </source>
</evidence>
<keyword evidence="6" id="KW-0479">Metal-binding</keyword>
<proteinExistence type="inferred from homology"/>
<dbReference type="GO" id="GO:0005524">
    <property type="term" value="F:ATP binding"/>
    <property type="evidence" value="ECO:0007669"/>
    <property type="project" value="UniProtKB-UniRule"/>
</dbReference>
<dbReference type="InterPro" id="IPR000719">
    <property type="entry name" value="Prot_kinase_dom"/>
</dbReference>
<evidence type="ECO:0000256" key="12">
    <source>
        <dbReference type="ARBA" id="ARBA00022843"/>
    </source>
</evidence>
<dbReference type="FunFam" id="1.10.510.10:FF:000658">
    <property type="entry name" value="Protein CBG12184"/>
    <property type="match status" value="1"/>
</dbReference>
<comment type="cofactor">
    <cofactor evidence="1">
        <name>Mg(2+)</name>
        <dbReference type="ChEBI" id="CHEBI:18420"/>
    </cofactor>
</comment>
<dbReference type="InterPro" id="IPR011009">
    <property type="entry name" value="Kinase-like_dom_sf"/>
</dbReference>
<evidence type="ECO:0000256" key="9">
    <source>
        <dbReference type="ARBA" id="ARBA00022782"/>
    </source>
</evidence>
<dbReference type="AlphaFoldDB" id="A0AAU9WN19"/>
<reference evidence="18 19" key="1">
    <citation type="submission" date="2022-05" db="EMBL/GenBank/DDBJ databases">
        <authorList>
            <consortium name="Genoscope - CEA"/>
            <person name="William W."/>
        </authorList>
    </citation>
    <scope>NUCLEOTIDE SEQUENCE [LARGE SCALE GENOMIC DNA]</scope>
</reference>
<comment type="caution">
    <text evidence="18">The sequence shown here is derived from an EMBL/GenBank/DDBJ whole genome shotgun (WGS) entry which is preliminary data.</text>
</comment>
<dbReference type="GO" id="GO:0000226">
    <property type="term" value="P:microtubule cytoskeleton organization"/>
    <property type="evidence" value="ECO:0007669"/>
    <property type="project" value="TreeGrafter"/>
</dbReference>
<evidence type="ECO:0000256" key="3">
    <source>
        <dbReference type="ARBA" id="ARBA00022527"/>
    </source>
</evidence>